<feature type="domain" description="Acyl-CoA dehydrogenase/oxidase C-terminal" evidence="6">
    <location>
        <begin position="219"/>
        <end position="368"/>
    </location>
</feature>
<evidence type="ECO:0000256" key="2">
    <source>
        <dbReference type="ARBA" id="ARBA00009347"/>
    </source>
</evidence>
<dbReference type="OrthoDB" id="275197at2157"/>
<keyword evidence="4 5" id="KW-0274">FAD</keyword>
<dbReference type="Gene3D" id="2.40.110.10">
    <property type="entry name" value="Butyryl-CoA Dehydrogenase, subunit A, domain 2"/>
    <property type="match status" value="1"/>
</dbReference>
<comment type="similarity">
    <text evidence="2 5">Belongs to the acyl-CoA dehydrogenase family.</text>
</comment>
<evidence type="ECO:0000259" key="7">
    <source>
        <dbReference type="Pfam" id="PF02770"/>
    </source>
</evidence>
<dbReference type="GO" id="GO:0003995">
    <property type="term" value="F:acyl-CoA dehydrogenase activity"/>
    <property type="evidence" value="ECO:0007669"/>
    <property type="project" value="InterPro"/>
</dbReference>
<dbReference type="RefSeq" id="WP_089827718.1">
    <property type="nucleotide sequence ID" value="NZ_FODV01000026.1"/>
</dbReference>
<dbReference type="SUPFAM" id="SSF47203">
    <property type="entry name" value="Acyl-CoA dehydrogenase C-terminal domain-like"/>
    <property type="match status" value="1"/>
</dbReference>
<dbReference type="PANTHER" id="PTHR43884:SF12">
    <property type="entry name" value="ISOVALERYL-COA DEHYDROGENASE, MITOCHONDRIAL-RELATED"/>
    <property type="match status" value="1"/>
</dbReference>
<evidence type="ECO:0000259" key="8">
    <source>
        <dbReference type="Pfam" id="PF02771"/>
    </source>
</evidence>
<evidence type="ECO:0000313" key="9">
    <source>
        <dbReference type="EMBL" id="SEP24588.1"/>
    </source>
</evidence>
<keyword evidence="5" id="KW-0560">Oxidoreductase</keyword>
<evidence type="ECO:0000256" key="3">
    <source>
        <dbReference type="ARBA" id="ARBA00022630"/>
    </source>
</evidence>
<organism evidence="9 10">
    <name type="scientific">Halogranum amylolyticum</name>
    <dbReference type="NCBI Taxonomy" id="660520"/>
    <lineage>
        <taxon>Archaea</taxon>
        <taxon>Methanobacteriati</taxon>
        <taxon>Methanobacteriota</taxon>
        <taxon>Stenosarchaea group</taxon>
        <taxon>Halobacteria</taxon>
        <taxon>Halobacteriales</taxon>
        <taxon>Haloferacaceae</taxon>
    </lineage>
</organism>
<keyword evidence="10" id="KW-1185">Reference proteome</keyword>
<dbReference type="GO" id="GO:0050660">
    <property type="term" value="F:flavin adenine dinucleotide binding"/>
    <property type="evidence" value="ECO:0007669"/>
    <property type="project" value="InterPro"/>
</dbReference>
<dbReference type="Proteomes" id="UP000199126">
    <property type="component" value="Unassembled WGS sequence"/>
</dbReference>
<dbReference type="InterPro" id="IPR006089">
    <property type="entry name" value="Acyl-CoA_DH_CS"/>
</dbReference>
<dbReference type="Pfam" id="PF02771">
    <property type="entry name" value="Acyl-CoA_dh_N"/>
    <property type="match status" value="1"/>
</dbReference>
<dbReference type="Pfam" id="PF00441">
    <property type="entry name" value="Acyl-CoA_dh_1"/>
    <property type="match status" value="1"/>
</dbReference>
<feature type="domain" description="Acyl-CoA dehydrogenase/oxidase N-terminal" evidence="8">
    <location>
        <begin position="5"/>
        <end position="114"/>
    </location>
</feature>
<sequence>MQALTQEQREFAERAEDVAATFANNAYTWEGDLPWENLQTLADADLFCPSISEEYGGGGRSDLAAMLLTDAVGRVCPDTGWFTYMQCMVAPRAIDLFGSEEVKERYLPDVTAGEGHISIAISEPEAGSDVGSMSTTVTEEDGELVCNGEKTWVGGIPFSDVAVTWVRFPEGLGSVVLDLTDPGVEVVEEHTNMAGYSQTHFRIDDVPIPESHVLTRGEEGFRRQLVSLNWERLGSSILTAAWATAGLKTALSYAADREQFDQSIDDFQGIEWKLAEMYRQVETANAVVYNTAASSHGTDHAPPRLKTSVAKLHCSEMAERVVSEAVQIVGARAYQQGHPLEYLYRLTRSRRIAAGTDEIQKNTIARALKQEGVPAVSDR</sequence>
<evidence type="ECO:0000256" key="1">
    <source>
        <dbReference type="ARBA" id="ARBA00001974"/>
    </source>
</evidence>
<feature type="domain" description="Acyl-CoA oxidase/dehydrogenase middle" evidence="7">
    <location>
        <begin position="119"/>
        <end position="206"/>
    </location>
</feature>
<dbReference type="AlphaFoldDB" id="A0A1H8WBR9"/>
<dbReference type="PROSITE" id="PS00072">
    <property type="entry name" value="ACYL_COA_DH_1"/>
    <property type="match status" value="1"/>
</dbReference>
<dbReference type="PANTHER" id="PTHR43884">
    <property type="entry name" value="ACYL-COA DEHYDROGENASE"/>
    <property type="match status" value="1"/>
</dbReference>
<proteinExistence type="inferred from homology"/>
<name>A0A1H8WBR9_9EURY</name>
<dbReference type="InterPro" id="IPR036250">
    <property type="entry name" value="AcylCo_DH-like_C"/>
</dbReference>
<dbReference type="InterPro" id="IPR037069">
    <property type="entry name" value="AcylCoA_DH/ox_N_sf"/>
</dbReference>
<comment type="cofactor">
    <cofactor evidence="1 5">
        <name>FAD</name>
        <dbReference type="ChEBI" id="CHEBI:57692"/>
    </cofactor>
</comment>
<evidence type="ECO:0000313" key="10">
    <source>
        <dbReference type="Proteomes" id="UP000199126"/>
    </source>
</evidence>
<evidence type="ECO:0000256" key="4">
    <source>
        <dbReference type="ARBA" id="ARBA00022827"/>
    </source>
</evidence>
<dbReference type="Pfam" id="PF02770">
    <property type="entry name" value="Acyl-CoA_dh_M"/>
    <property type="match status" value="1"/>
</dbReference>
<dbReference type="Gene3D" id="1.10.540.10">
    <property type="entry name" value="Acyl-CoA dehydrogenase/oxidase, N-terminal domain"/>
    <property type="match status" value="1"/>
</dbReference>
<accession>A0A1H8WBR9</accession>
<dbReference type="SUPFAM" id="SSF56645">
    <property type="entry name" value="Acyl-CoA dehydrogenase NM domain-like"/>
    <property type="match status" value="1"/>
</dbReference>
<evidence type="ECO:0000259" key="6">
    <source>
        <dbReference type="Pfam" id="PF00441"/>
    </source>
</evidence>
<dbReference type="InterPro" id="IPR009100">
    <property type="entry name" value="AcylCoA_DH/oxidase_NM_dom_sf"/>
</dbReference>
<dbReference type="InterPro" id="IPR006091">
    <property type="entry name" value="Acyl-CoA_Oxase/DH_mid-dom"/>
</dbReference>
<dbReference type="CDD" id="cd00567">
    <property type="entry name" value="ACAD"/>
    <property type="match status" value="1"/>
</dbReference>
<dbReference type="InterPro" id="IPR009075">
    <property type="entry name" value="AcylCo_DH/oxidase_C"/>
</dbReference>
<evidence type="ECO:0000256" key="5">
    <source>
        <dbReference type="RuleBase" id="RU362125"/>
    </source>
</evidence>
<dbReference type="Gene3D" id="1.20.140.10">
    <property type="entry name" value="Butyryl-CoA Dehydrogenase, subunit A, domain 3"/>
    <property type="match status" value="1"/>
</dbReference>
<gene>
    <name evidence="9" type="ORF">SAMN04487948_12612</name>
</gene>
<protein>
    <submittedName>
        <fullName evidence="9">Acyl-CoA dehydrogenase</fullName>
    </submittedName>
</protein>
<reference evidence="10" key="1">
    <citation type="submission" date="2016-10" db="EMBL/GenBank/DDBJ databases">
        <authorList>
            <person name="Varghese N."/>
            <person name="Submissions S."/>
        </authorList>
    </citation>
    <scope>NUCLEOTIDE SEQUENCE [LARGE SCALE GENOMIC DNA]</scope>
    <source>
        <strain evidence="10">CGMCC 1.10121</strain>
    </source>
</reference>
<keyword evidence="3 5" id="KW-0285">Flavoprotein</keyword>
<dbReference type="EMBL" id="FODV01000026">
    <property type="protein sequence ID" value="SEP24588.1"/>
    <property type="molecule type" value="Genomic_DNA"/>
</dbReference>
<dbReference type="InterPro" id="IPR046373">
    <property type="entry name" value="Acyl-CoA_Oxase/DH_mid-dom_sf"/>
</dbReference>
<dbReference type="InterPro" id="IPR013786">
    <property type="entry name" value="AcylCoA_DH/ox_N"/>
</dbReference>